<dbReference type="Pfam" id="PF04847">
    <property type="entry name" value="Calcipressin"/>
    <property type="match status" value="1"/>
</dbReference>
<sequence length="286" mass="30998">MPPSHLDLPQLSHDPEPETNTLAILLPHQAFFAPASLQILRDAFGAYGTLAHWAPVRAMGRIIAVYTLDEDAAAAKRGADGLKLDVALVDVDIVEKDKEKERVAPEVREPPSGEKDDGYFSHSRKSSRSSKQHKGYILRVYSLPPTPLDSETDHLRPPEHERNFLISPPGSPPEGWEPIAEDGPNMAPLADDLKRALESLQLQAKGRDRGTGPEVIIDGGGVRVEVEDTDTAETEVPEWGEEYIVAGGADMWEAPHQHGGLRGLGAGGYTPAGRIMPTARPPVDGE</sequence>
<feature type="region of interest" description="Disordered" evidence="2">
    <location>
        <begin position="100"/>
        <end position="132"/>
    </location>
</feature>
<feature type="compositionally biased region" description="Basic and acidic residues" evidence="2">
    <location>
        <begin position="100"/>
        <end position="119"/>
    </location>
</feature>
<name>A0A0J0XV33_9TREE</name>
<dbReference type="RefSeq" id="XP_018281413.1">
    <property type="nucleotide sequence ID" value="XM_018425169.1"/>
</dbReference>
<dbReference type="PANTHER" id="PTHR10300">
    <property type="entry name" value="CALCIPRESSIN"/>
    <property type="match status" value="1"/>
</dbReference>
<proteinExistence type="inferred from homology"/>
<dbReference type="EMBL" id="KQ087184">
    <property type="protein sequence ID" value="KLT44922.1"/>
    <property type="molecule type" value="Genomic_DNA"/>
</dbReference>
<dbReference type="GO" id="GO:0008597">
    <property type="term" value="F:calcium-dependent protein serine/threonine phosphatase regulator activity"/>
    <property type="evidence" value="ECO:0007669"/>
    <property type="project" value="TreeGrafter"/>
</dbReference>
<reference evidence="3 4" key="1">
    <citation type="submission" date="2015-03" db="EMBL/GenBank/DDBJ databases">
        <title>Genomics and transcriptomics of the oil-accumulating basidiomycete yeast T. oleaginosus allow insights into substrate utilization and the diverse evolutionary trajectories of mating systems in fungi.</title>
        <authorList>
            <consortium name="DOE Joint Genome Institute"/>
            <person name="Kourist R."/>
            <person name="Kracht O."/>
            <person name="Bracharz F."/>
            <person name="Lipzen A."/>
            <person name="Nolan M."/>
            <person name="Ohm R."/>
            <person name="Grigoriev I."/>
            <person name="Sun S."/>
            <person name="Heitman J."/>
            <person name="Bruck T."/>
            <person name="Nowrousian M."/>
        </authorList>
    </citation>
    <scope>NUCLEOTIDE SEQUENCE [LARGE SCALE GENOMIC DNA]</scope>
    <source>
        <strain evidence="3 4">IBC0246</strain>
    </source>
</reference>
<dbReference type="PANTHER" id="PTHR10300:SF14">
    <property type="entry name" value="PROTEIN SARAH"/>
    <property type="match status" value="1"/>
</dbReference>
<keyword evidence="4" id="KW-1185">Reference proteome</keyword>
<evidence type="ECO:0000313" key="3">
    <source>
        <dbReference type="EMBL" id="KLT44922.1"/>
    </source>
</evidence>
<evidence type="ECO:0000256" key="1">
    <source>
        <dbReference type="ARBA" id="ARBA00008209"/>
    </source>
</evidence>
<evidence type="ECO:0000313" key="4">
    <source>
        <dbReference type="Proteomes" id="UP000053611"/>
    </source>
</evidence>
<comment type="similarity">
    <text evidence="1">Belongs to the RCAN family.</text>
</comment>
<dbReference type="InterPro" id="IPR012677">
    <property type="entry name" value="Nucleotide-bd_a/b_plait_sf"/>
</dbReference>
<dbReference type="STRING" id="879819.A0A0J0XV33"/>
<dbReference type="OrthoDB" id="17212at2759"/>
<accession>A0A0J0XV33</accession>
<dbReference type="GO" id="GO:0019722">
    <property type="term" value="P:calcium-mediated signaling"/>
    <property type="evidence" value="ECO:0007669"/>
    <property type="project" value="InterPro"/>
</dbReference>
<dbReference type="AlphaFoldDB" id="A0A0J0XV33"/>
<dbReference type="Gene3D" id="3.30.70.330">
    <property type="match status" value="1"/>
</dbReference>
<dbReference type="InterPro" id="IPR006931">
    <property type="entry name" value="Calcipressin"/>
</dbReference>
<dbReference type="GO" id="GO:0005634">
    <property type="term" value="C:nucleus"/>
    <property type="evidence" value="ECO:0007669"/>
    <property type="project" value="TreeGrafter"/>
</dbReference>
<organism evidence="3 4">
    <name type="scientific">Cutaneotrichosporon oleaginosum</name>
    <dbReference type="NCBI Taxonomy" id="879819"/>
    <lineage>
        <taxon>Eukaryota</taxon>
        <taxon>Fungi</taxon>
        <taxon>Dikarya</taxon>
        <taxon>Basidiomycota</taxon>
        <taxon>Agaricomycotina</taxon>
        <taxon>Tremellomycetes</taxon>
        <taxon>Trichosporonales</taxon>
        <taxon>Trichosporonaceae</taxon>
        <taxon>Cutaneotrichosporon</taxon>
    </lineage>
</organism>
<protein>
    <submittedName>
        <fullName evidence="3">Calcipressin</fullName>
    </submittedName>
</protein>
<gene>
    <name evidence="3" type="ORF">CC85DRAFT_300151</name>
</gene>
<evidence type="ECO:0000256" key="2">
    <source>
        <dbReference type="SAM" id="MobiDB-lite"/>
    </source>
</evidence>
<dbReference type="GeneID" id="28985772"/>
<feature type="compositionally biased region" description="Basic residues" evidence="2">
    <location>
        <begin position="122"/>
        <end position="132"/>
    </location>
</feature>
<dbReference type="GO" id="GO:0005737">
    <property type="term" value="C:cytoplasm"/>
    <property type="evidence" value="ECO:0007669"/>
    <property type="project" value="TreeGrafter"/>
</dbReference>
<dbReference type="Proteomes" id="UP000053611">
    <property type="component" value="Unassembled WGS sequence"/>
</dbReference>